<sequence length="132" mass="14992">MRIPLAHLHKRPIMCMLQQAFDVAAYMKACSAVSNSTSRQIINPIQSAWLTTCKTASIKYGRIEVKAKIPTGDWLWPAIWMLSIDNTYGLWPISGEIDIMEARRNGPSYPKQHGTDYVRVPKLRLSIVTFVD</sequence>
<evidence type="ECO:0000256" key="1">
    <source>
        <dbReference type="ARBA" id="ARBA00006865"/>
    </source>
</evidence>
<dbReference type="InterPro" id="IPR050546">
    <property type="entry name" value="Glycosyl_Hydrlase_16"/>
</dbReference>
<reference evidence="4" key="2">
    <citation type="submission" date="2015-01" db="EMBL/GenBank/DDBJ databases">
        <title>Evolutionary Origins and Diversification of the Mycorrhizal Mutualists.</title>
        <authorList>
            <consortium name="DOE Joint Genome Institute"/>
            <consortium name="Mycorrhizal Genomics Consortium"/>
            <person name="Kohler A."/>
            <person name="Kuo A."/>
            <person name="Nagy L.G."/>
            <person name="Floudas D."/>
            <person name="Copeland A."/>
            <person name="Barry K.W."/>
            <person name="Cichocki N."/>
            <person name="Veneault-Fourrey C."/>
            <person name="LaButti K."/>
            <person name="Lindquist E.A."/>
            <person name="Lipzen A."/>
            <person name="Lundell T."/>
            <person name="Morin E."/>
            <person name="Murat C."/>
            <person name="Riley R."/>
            <person name="Ohm R."/>
            <person name="Sun H."/>
            <person name="Tunlid A."/>
            <person name="Henrissat B."/>
            <person name="Grigoriev I.V."/>
            <person name="Hibbett D.S."/>
            <person name="Martin F."/>
        </authorList>
    </citation>
    <scope>NUCLEOTIDE SEQUENCE [LARGE SCALE GENOMIC DNA]</scope>
    <source>
        <strain evidence="4">h7</strain>
    </source>
</reference>
<dbReference type="InterPro" id="IPR013320">
    <property type="entry name" value="ConA-like_dom_sf"/>
</dbReference>
<dbReference type="InterPro" id="IPR000757">
    <property type="entry name" value="Beta-glucanase-like"/>
</dbReference>
<dbReference type="Pfam" id="PF26113">
    <property type="entry name" value="GH16_XgeA"/>
    <property type="match status" value="1"/>
</dbReference>
<keyword evidence="4" id="KW-1185">Reference proteome</keyword>
<organism evidence="3 4">
    <name type="scientific">Hebeloma cylindrosporum</name>
    <dbReference type="NCBI Taxonomy" id="76867"/>
    <lineage>
        <taxon>Eukaryota</taxon>
        <taxon>Fungi</taxon>
        <taxon>Dikarya</taxon>
        <taxon>Basidiomycota</taxon>
        <taxon>Agaricomycotina</taxon>
        <taxon>Agaricomycetes</taxon>
        <taxon>Agaricomycetidae</taxon>
        <taxon>Agaricales</taxon>
        <taxon>Agaricineae</taxon>
        <taxon>Hymenogastraceae</taxon>
        <taxon>Hebeloma</taxon>
    </lineage>
</organism>
<evidence type="ECO:0000313" key="4">
    <source>
        <dbReference type="Proteomes" id="UP000053424"/>
    </source>
</evidence>
<dbReference type="HOGENOM" id="CLU_1917296_0_0_1"/>
<accession>A0A0C2Z741</accession>
<dbReference type="EMBL" id="KN831768">
    <property type="protein sequence ID" value="KIM48972.1"/>
    <property type="molecule type" value="Genomic_DNA"/>
</dbReference>
<dbReference type="Proteomes" id="UP000053424">
    <property type="component" value="Unassembled WGS sequence"/>
</dbReference>
<name>A0A0C2Z741_HEBCY</name>
<comment type="similarity">
    <text evidence="1">Belongs to the glycosyl hydrolase 16 family.</text>
</comment>
<dbReference type="GO" id="GO:0005975">
    <property type="term" value="P:carbohydrate metabolic process"/>
    <property type="evidence" value="ECO:0007669"/>
    <property type="project" value="InterPro"/>
</dbReference>
<dbReference type="PROSITE" id="PS51762">
    <property type="entry name" value="GH16_2"/>
    <property type="match status" value="1"/>
</dbReference>
<dbReference type="STRING" id="686832.A0A0C2Z741"/>
<feature type="domain" description="GH16" evidence="2">
    <location>
        <begin position="6"/>
        <end position="132"/>
    </location>
</feature>
<gene>
    <name evidence="3" type="ORF">M413DRAFT_21273</name>
</gene>
<dbReference type="OrthoDB" id="4781at2759"/>
<evidence type="ECO:0000259" key="2">
    <source>
        <dbReference type="PROSITE" id="PS51762"/>
    </source>
</evidence>
<protein>
    <submittedName>
        <fullName evidence="3">Glycoside hydrolase family 16 protein</fullName>
    </submittedName>
</protein>
<dbReference type="AlphaFoldDB" id="A0A0C2Z741"/>
<evidence type="ECO:0000313" key="3">
    <source>
        <dbReference type="EMBL" id="KIM48972.1"/>
    </source>
</evidence>
<dbReference type="Gene3D" id="2.60.120.200">
    <property type="match status" value="1"/>
</dbReference>
<dbReference type="PANTHER" id="PTHR10963:SF55">
    <property type="entry name" value="GLYCOSIDE HYDROLASE FAMILY 16 PROTEIN"/>
    <property type="match status" value="1"/>
</dbReference>
<keyword evidence="3" id="KW-0378">Hydrolase</keyword>
<proteinExistence type="inferred from homology"/>
<dbReference type="GO" id="GO:0004553">
    <property type="term" value="F:hydrolase activity, hydrolyzing O-glycosyl compounds"/>
    <property type="evidence" value="ECO:0007669"/>
    <property type="project" value="InterPro"/>
</dbReference>
<dbReference type="PANTHER" id="PTHR10963">
    <property type="entry name" value="GLYCOSYL HYDROLASE-RELATED"/>
    <property type="match status" value="1"/>
</dbReference>
<reference evidence="3 4" key="1">
    <citation type="submission" date="2014-04" db="EMBL/GenBank/DDBJ databases">
        <authorList>
            <consortium name="DOE Joint Genome Institute"/>
            <person name="Kuo A."/>
            <person name="Gay G."/>
            <person name="Dore J."/>
            <person name="Kohler A."/>
            <person name="Nagy L.G."/>
            <person name="Floudas D."/>
            <person name="Copeland A."/>
            <person name="Barry K.W."/>
            <person name="Cichocki N."/>
            <person name="Veneault-Fourrey C."/>
            <person name="LaButti K."/>
            <person name="Lindquist E.A."/>
            <person name="Lipzen A."/>
            <person name="Lundell T."/>
            <person name="Morin E."/>
            <person name="Murat C."/>
            <person name="Sun H."/>
            <person name="Tunlid A."/>
            <person name="Henrissat B."/>
            <person name="Grigoriev I.V."/>
            <person name="Hibbett D.S."/>
            <person name="Martin F."/>
            <person name="Nordberg H.P."/>
            <person name="Cantor M.N."/>
            <person name="Hua S.X."/>
        </authorList>
    </citation>
    <scope>NUCLEOTIDE SEQUENCE [LARGE SCALE GENOMIC DNA]</scope>
    <source>
        <strain evidence="4">h7</strain>
    </source>
</reference>
<dbReference type="SUPFAM" id="SSF49899">
    <property type="entry name" value="Concanavalin A-like lectins/glucanases"/>
    <property type="match status" value="1"/>
</dbReference>